<sequence>MLSGYGVKLCLNLSVIPSTAHNGAVRGHVDTTVSIEHASCDRERRTTVELWNAAAQGQRMPIGDPQLATATRPPPRSRRNRAIRFLDPGLRCAPITHSHSTGDLESQDQRSPACSSCAHRLSSPPSLRTSASSPRNTPAEHTPPHVCRREQTGNKRGASTAVAPRALDLADPASPTLCAPAPAPRVIVVEVVPQQPPGRHGSPSPTRCRRPVCDRDEQQARRSVASTVARARPIVPVLHRPRPTAPIHAGVQTHIAQEGGKRTRCPRRLRAVRPARTRGGRGSRGAKRASAVPRIAKASGVSPTGSSRGSSDPGAEGTGCGADDGEQGRLAGVERKSAGVRLTLRRALALATCIRGSKAAFRGFLMDVHCHCFFDRRFQTSRSAR</sequence>
<organism evidence="2 3">
    <name type="scientific">Mycena belliarum</name>
    <dbReference type="NCBI Taxonomy" id="1033014"/>
    <lineage>
        <taxon>Eukaryota</taxon>
        <taxon>Fungi</taxon>
        <taxon>Dikarya</taxon>
        <taxon>Basidiomycota</taxon>
        <taxon>Agaricomycotina</taxon>
        <taxon>Agaricomycetes</taxon>
        <taxon>Agaricomycetidae</taxon>
        <taxon>Agaricales</taxon>
        <taxon>Marasmiineae</taxon>
        <taxon>Mycenaceae</taxon>
        <taxon>Mycena</taxon>
    </lineage>
</organism>
<feature type="region of interest" description="Disordered" evidence="1">
    <location>
        <begin position="194"/>
        <end position="227"/>
    </location>
</feature>
<feature type="compositionally biased region" description="Polar residues" evidence="1">
    <location>
        <begin position="301"/>
        <end position="310"/>
    </location>
</feature>
<feature type="region of interest" description="Disordered" evidence="1">
    <location>
        <begin position="274"/>
        <end position="332"/>
    </location>
</feature>
<feature type="compositionally biased region" description="Basic and acidic residues" evidence="1">
    <location>
        <begin position="211"/>
        <end position="220"/>
    </location>
</feature>
<name>A0AAD6TUA9_9AGAR</name>
<feature type="region of interest" description="Disordered" evidence="1">
    <location>
        <begin position="58"/>
        <end position="79"/>
    </location>
</feature>
<evidence type="ECO:0000313" key="3">
    <source>
        <dbReference type="Proteomes" id="UP001222325"/>
    </source>
</evidence>
<keyword evidence="3" id="KW-1185">Reference proteome</keyword>
<comment type="caution">
    <text evidence="2">The sequence shown here is derived from an EMBL/GenBank/DDBJ whole genome shotgun (WGS) entry which is preliminary data.</text>
</comment>
<proteinExistence type="predicted"/>
<dbReference type="Proteomes" id="UP001222325">
    <property type="component" value="Unassembled WGS sequence"/>
</dbReference>
<reference evidence="2" key="1">
    <citation type="submission" date="2023-03" db="EMBL/GenBank/DDBJ databases">
        <title>Massive genome expansion in bonnet fungi (Mycena s.s.) driven by repeated elements and novel gene families across ecological guilds.</title>
        <authorList>
            <consortium name="Lawrence Berkeley National Laboratory"/>
            <person name="Harder C.B."/>
            <person name="Miyauchi S."/>
            <person name="Viragh M."/>
            <person name="Kuo A."/>
            <person name="Thoen E."/>
            <person name="Andreopoulos B."/>
            <person name="Lu D."/>
            <person name="Skrede I."/>
            <person name="Drula E."/>
            <person name="Henrissat B."/>
            <person name="Morin E."/>
            <person name="Kohler A."/>
            <person name="Barry K."/>
            <person name="LaButti K."/>
            <person name="Morin E."/>
            <person name="Salamov A."/>
            <person name="Lipzen A."/>
            <person name="Mereny Z."/>
            <person name="Hegedus B."/>
            <person name="Baldrian P."/>
            <person name="Stursova M."/>
            <person name="Weitz H."/>
            <person name="Taylor A."/>
            <person name="Grigoriev I.V."/>
            <person name="Nagy L.G."/>
            <person name="Martin F."/>
            <person name="Kauserud H."/>
        </authorList>
    </citation>
    <scope>NUCLEOTIDE SEQUENCE</scope>
    <source>
        <strain evidence="2">CBHHK173m</strain>
    </source>
</reference>
<dbReference type="AlphaFoldDB" id="A0AAD6TUA9"/>
<gene>
    <name evidence="2" type="ORF">B0H15DRAFT_863181</name>
</gene>
<feature type="compositionally biased region" description="Basic residues" evidence="1">
    <location>
        <begin position="274"/>
        <end position="287"/>
    </location>
</feature>
<feature type="compositionally biased region" description="Polar residues" evidence="1">
    <location>
        <begin position="97"/>
        <end position="114"/>
    </location>
</feature>
<evidence type="ECO:0000256" key="1">
    <source>
        <dbReference type="SAM" id="MobiDB-lite"/>
    </source>
</evidence>
<feature type="region of interest" description="Disordered" evidence="1">
    <location>
        <begin position="94"/>
        <end position="160"/>
    </location>
</feature>
<protein>
    <submittedName>
        <fullName evidence="2">Uncharacterized protein</fullName>
    </submittedName>
</protein>
<dbReference type="EMBL" id="JARJCN010000078">
    <property type="protein sequence ID" value="KAJ7076722.1"/>
    <property type="molecule type" value="Genomic_DNA"/>
</dbReference>
<evidence type="ECO:0000313" key="2">
    <source>
        <dbReference type="EMBL" id="KAJ7076722.1"/>
    </source>
</evidence>
<accession>A0AAD6TUA9</accession>
<feature type="compositionally biased region" description="Low complexity" evidence="1">
    <location>
        <begin position="120"/>
        <end position="135"/>
    </location>
</feature>